<comment type="caution">
    <text evidence="2">The sequence shown here is derived from an EMBL/GenBank/DDBJ whole genome shotgun (WGS) entry which is preliminary data.</text>
</comment>
<reference evidence="2 3" key="1">
    <citation type="submission" date="2019-05" db="EMBL/GenBank/DDBJ databases">
        <title>Emergence of the Ug99 lineage of the wheat stem rust pathogen through somatic hybridization.</title>
        <authorList>
            <person name="Li F."/>
            <person name="Upadhyaya N.M."/>
            <person name="Sperschneider J."/>
            <person name="Matny O."/>
            <person name="Nguyen-Phuc H."/>
            <person name="Mago R."/>
            <person name="Raley C."/>
            <person name="Miller M.E."/>
            <person name="Silverstein K.A.T."/>
            <person name="Henningsen E."/>
            <person name="Hirsch C.D."/>
            <person name="Visser B."/>
            <person name="Pretorius Z.A."/>
            <person name="Steffenson B.J."/>
            <person name="Schwessinger B."/>
            <person name="Dodds P.N."/>
            <person name="Figueroa M."/>
        </authorList>
    </citation>
    <scope>NUCLEOTIDE SEQUENCE [LARGE SCALE GENOMIC DNA]</scope>
    <source>
        <strain evidence="2">21-0</strain>
    </source>
</reference>
<evidence type="ECO:0000256" key="1">
    <source>
        <dbReference type="SAM" id="MobiDB-lite"/>
    </source>
</evidence>
<accession>A0A5B0PUW3</accession>
<dbReference type="Proteomes" id="UP000324748">
    <property type="component" value="Unassembled WGS sequence"/>
</dbReference>
<feature type="compositionally biased region" description="Basic and acidic residues" evidence="1">
    <location>
        <begin position="45"/>
        <end position="57"/>
    </location>
</feature>
<organism evidence="2 3">
    <name type="scientific">Puccinia graminis f. sp. tritici</name>
    <dbReference type="NCBI Taxonomy" id="56615"/>
    <lineage>
        <taxon>Eukaryota</taxon>
        <taxon>Fungi</taxon>
        <taxon>Dikarya</taxon>
        <taxon>Basidiomycota</taxon>
        <taxon>Pucciniomycotina</taxon>
        <taxon>Pucciniomycetes</taxon>
        <taxon>Pucciniales</taxon>
        <taxon>Pucciniaceae</taxon>
        <taxon>Puccinia</taxon>
    </lineage>
</organism>
<feature type="region of interest" description="Disordered" evidence="1">
    <location>
        <begin position="183"/>
        <end position="204"/>
    </location>
</feature>
<protein>
    <submittedName>
        <fullName evidence="2">Uncharacterized protein</fullName>
    </submittedName>
</protein>
<feature type="compositionally biased region" description="Polar residues" evidence="1">
    <location>
        <begin position="194"/>
        <end position="204"/>
    </location>
</feature>
<keyword evidence="3" id="KW-1185">Reference proteome</keyword>
<sequence length="204" mass="22060">MYLVDWKGFLPAGEVHVPRRVEGKPSTRRGTCLAGWKETFPAGEDVPRRLEEPRRLEGNPSSRPLAPGIPWDTRISARFGGGKRPSAAESAPPGGYPLGPAGIRQRITDIRSGLSATISSLQSETTLWKANTRFTPKSLCFSDMFRVLRPPSSLSPLLPRTPLLLGIPHSSPFLLPAMSSAVTPSDSACHPSNACRSKYSSGRS</sequence>
<proteinExistence type="predicted"/>
<dbReference type="AlphaFoldDB" id="A0A5B0PUW3"/>
<feature type="region of interest" description="Disordered" evidence="1">
    <location>
        <begin position="44"/>
        <end position="102"/>
    </location>
</feature>
<evidence type="ECO:0000313" key="2">
    <source>
        <dbReference type="EMBL" id="KAA1104552.1"/>
    </source>
</evidence>
<dbReference type="EMBL" id="VSWC01000041">
    <property type="protein sequence ID" value="KAA1104552.1"/>
    <property type="molecule type" value="Genomic_DNA"/>
</dbReference>
<evidence type="ECO:0000313" key="3">
    <source>
        <dbReference type="Proteomes" id="UP000324748"/>
    </source>
</evidence>
<name>A0A5B0PUW3_PUCGR</name>
<gene>
    <name evidence="2" type="ORF">PGT21_026746</name>
</gene>